<reference evidence="1" key="1">
    <citation type="submission" date="2018-02" db="EMBL/GenBank/DDBJ databases">
        <title>Rhizophora mucronata_Transcriptome.</title>
        <authorList>
            <person name="Meera S.P."/>
            <person name="Sreeshan A."/>
            <person name="Augustine A."/>
        </authorList>
    </citation>
    <scope>NUCLEOTIDE SEQUENCE</scope>
    <source>
        <tissue evidence="1">Leaf</tissue>
    </source>
</reference>
<organism evidence="1">
    <name type="scientific">Rhizophora mucronata</name>
    <name type="common">Asiatic mangrove</name>
    <dbReference type="NCBI Taxonomy" id="61149"/>
    <lineage>
        <taxon>Eukaryota</taxon>
        <taxon>Viridiplantae</taxon>
        <taxon>Streptophyta</taxon>
        <taxon>Embryophyta</taxon>
        <taxon>Tracheophyta</taxon>
        <taxon>Spermatophyta</taxon>
        <taxon>Magnoliopsida</taxon>
        <taxon>eudicotyledons</taxon>
        <taxon>Gunneridae</taxon>
        <taxon>Pentapetalae</taxon>
        <taxon>rosids</taxon>
        <taxon>fabids</taxon>
        <taxon>Malpighiales</taxon>
        <taxon>Rhizophoraceae</taxon>
        <taxon>Rhizophora</taxon>
    </lineage>
</organism>
<dbReference type="AlphaFoldDB" id="A0A2P2Q1J5"/>
<name>A0A2P2Q1J5_RHIMU</name>
<accession>A0A2P2Q1J5</accession>
<proteinExistence type="predicted"/>
<evidence type="ECO:0000313" key="1">
    <source>
        <dbReference type="EMBL" id="MBX60848.1"/>
    </source>
</evidence>
<dbReference type="EMBL" id="GGEC01080364">
    <property type="protein sequence ID" value="MBX60848.1"/>
    <property type="molecule type" value="Transcribed_RNA"/>
</dbReference>
<protein>
    <submittedName>
        <fullName evidence="1">Uncharacterized protein</fullName>
    </submittedName>
</protein>
<sequence>MSNMCVHHCFKKFSLAGTDWYVRHVRSGNKAAMAIFKPTILLDWDLYLGKGHGFQGWHKCLLA</sequence>